<dbReference type="AlphaFoldDB" id="A0A6S7LEB9"/>
<sequence length="142" mass="16712">MFELLENPKESELTNNNIDQELKFQSLTFHSRSRKFTRGLCKYSLNSRIVREMVCGENKTFSMNEMEMLANKSVFINKTGQLDSFKEYLVLKNGKRLTVCKDYWPGNCSYSYIEVKNESDWSIFENGSVYTHVNNKVWLNYG</sequence>
<dbReference type="Proteomes" id="UP001152795">
    <property type="component" value="Unassembled WGS sequence"/>
</dbReference>
<accession>A0A6S7LEB9</accession>
<gene>
    <name evidence="1" type="ORF">PACLA_8A013373</name>
</gene>
<protein>
    <submittedName>
        <fullName evidence="1">Uncharacterized protein</fullName>
    </submittedName>
</protein>
<keyword evidence="2" id="KW-1185">Reference proteome</keyword>
<dbReference type="EMBL" id="CACRXK020017213">
    <property type="protein sequence ID" value="CAB4030889.1"/>
    <property type="molecule type" value="Genomic_DNA"/>
</dbReference>
<evidence type="ECO:0000313" key="2">
    <source>
        <dbReference type="Proteomes" id="UP001152795"/>
    </source>
</evidence>
<feature type="non-terminal residue" evidence="1">
    <location>
        <position position="142"/>
    </location>
</feature>
<organism evidence="1 2">
    <name type="scientific">Paramuricea clavata</name>
    <name type="common">Red gorgonian</name>
    <name type="synonym">Violescent sea-whip</name>
    <dbReference type="NCBI Taxonomy" id="317549"/>
    <lineage>
        <taxon>Eukaryota</taxon>
        <taxon>Metazoa</taxon>
        <taxon>Cnidaria</taxon>
        <taxon>Anthozoa</taxon>
        <taxon>Octocorallia</taxon>
        <taxon>Malacalcyonacea</taxon>
        <taxon>Plexauridae</taxon>
        <taxon>Paramuricea</taxon>
    </lineage>
</organism>
<proteinExistence type="predicted"/>
<evidence type="ECO:0000313" key="1">
    <source>
        <dbReference type="EMBL" id="CAB4030889.1"/>
    </source>
</evidence>
<name>A0A6S7LEB9_PARCT</name>
<reference evidence="1" key="1">
    <citation type="submission" date="2020-04" db="EMBL/GenBank/DDBJ databases">
        <authorList>
            <person name="Alioto T."/>
            <person name="Alioto T."/>
            <person name="Gomez Garrido J."/>
        </authorList>
    </citation>
    <scope>NUCLEOTIDE SEQUENCE</scope>
    <source>
        <strain evidence="1">A484AB</strain>
    </source>
</reference>
<comment type="caution">
    <text evidence="1">The sequence shown here is derived from an EMBL/GenBank/DDBJ whole genome shotgun (WGS) entry which is preliminary data.</text>
</comment>